<evidence type="ECO:0000313" key="1">
    <source>
        <dbReference type="EMBL" id="CAG8593776.1"/>
    </source>
</evidence>
<sequence>MITLPSVNDEFLTLEALEEATQAAAKAQGFAFSRRTSNLEGHDSKSPFIVLQYTKGEKWPTATKKQLSIVWIITKVEYTHNHLLLSSNELLHELNIVGTLTRIITSAINQFSNSGIVVPKDI</sequence>
<accession>A0ACA9MN19</accession>
<organism evidence="1 2">
    <name type="scientific">Scutellospora calospora</name>
    <dbReference type="NCBI Taxonomy" id="85575"/>
    <lineage>
        <taxon>Eukaryota</taxon>
        <taxon>Fungi</taxon>
        <taxon>Fungi incertae sedis</taxon>
        <taxon>Mucoromycota</taxon>
        <taxon>Glomeromycotina</taxon>
        <taxon>Glomeromycetes</taxon>
        <taxon>Diversisporales</taxon>
        <taxon>Gigasporaceae</taxon>
        <taxon>Scutellospora</taxon>
    </lineage>
</organism>
<dbReference type="EMBL" id="CAJVPM010013247">
    <property type="protein sequence ID" value="CAG8593776.1"/>
    <property type="molecule type" value="Genomic_DNA"/>
</dbReference>
<dbReference type="Proteomes" id="UP000789860">
    <property type="component" value="Unassembled WGS sequence"/>
</dbReference>
<keyword evidence="2" id="KW-1185">Reference proteome</keyword>
<protein>
    <submittedName>
        <fullName evidence="1">2118_t:CDS:1</fullName>
    </submittedName>
</protein>
<name>A0ACA9MN19_9GLOM</name>
<proteinExistence type="predicted"/>
<reference evidence="1" key="1">
    <citation type="submission" date="2021-06" db="EMBL/GenBank/DDBJ databases">
        <authorList>
            <person name="Kallberg Y."/>
            <person name="Tangrot J."/>
            <person name="Rosling A."/>
        </authorList>
    </citation>
    <scope>NUCLEOTIDE SEQUENCE</scope>
    <source>
        <strain evidence="1">AU212A</strain>
    </source>
</reference>
<comment type="caution">
    <text evidence="1">The sequence shown here is derived from an EMBL/GenBank/DDBJ whole genome shotgun (WGS) entry which is preliminary data.</text>
</comment>
<gene>
    <name evidence="1" type="ORF">SCALOS_LOCUS6677</name>
</gene>
<feature type="non-terminal residue" evidence="1">
    <location>
        <position position="122"/>
    </location>
</feature>
<evidence type="ECO:0000313" key="2">
    <source>
        <dbReference type="Proteomes" id="UP000789860"/>
    </source>
</evidence>